<reference evidence="1 2" key="1">
    <citation type="submission" date="2020-03" db="EMBL/GenBank/DDBJ databases">
        <title>Bradyrhizobium diversity isolated from nodules of Indigofera sp.</title>
        <authorList>
            <person name="Klepa M."/>
            <person name="Helene L."/>
            <person name="Hungria M."/>
        </authorList>
    </citation>
    <scope>NUCLEOTIDE SEQUENCE [LARGE SCALE GENOMIC DNA]</scope>
    <source>
        <strain evidence="1 2">WSM 1791</strain>
    </source>
</reference>
<dbReference type="PIRSF" id="PIRSF010372">
    <property type="entry name" value="PaiB"/>
    <property type="match status" value="1"/>
</dbReference>
<dbReference type="Pfam" id="PF04299">
    <property type="entry name" value="FMN_bind_2"/>
    <property type="match status" value="1"/>
</dbReference>
<dbReference type="InterPro" id="IPR012349">
    <property type="entry name" value="Split_barrel_FMN-bd"/>
</dbReference>
<dbReference type="InterPro" id="IPR007396">
    <property type="entry name" value="TR_PAI2-type"/>
</dbReference>
<proteinExistence type="predicted"/>
<dbReference type="PANTHER" id="PTHR35802">
    <property type="entry name" value="PROTEASE SYNTHASE AND SPORULATION PROTEIN PAI 2"/>
    <property type="match status" value="1"/>
</dbReference>
<comment type="caution">
    <text evidence="1">The sequence shown here is derived from an EMBL/GenBank/DDBJ whole genome shotgun (WGS) entry which is preliminary data.</text>
</comment>
<keyword evidence="2" id="KW-1185">Reference proteome</keyword>
<name>A0A7Y4LVS2_9BRAD</name>
<organism evidence="1 2">
    <name type="scientific">Bradyrhizobium australiense</name>
    <dbReference type="NCBI Taxonomy" id="2721161"/>
    <lineage>
        <taxon>Bacteria</taxon>
        <taxon>Pseudomonadati</taxon>
        <taxon>Pseudomonadota</taxon>
        <taxon>Alphaproteobacteria</taxon>
        <taxon>Hyphomicrobiales</taxon>
        <taxon>Nitrobacteraceae</taxon>
        <taxon>Bradyrhizobium</taxon>
    </lineage>
</organism>
<dbReference type="AlphaFoldDB" id="A0A7Y4LVS2"/>
<evidence type="ECO:0000313" key="2">
    <source>
        <dbReference type="Proteomes" id="UP000544122"/>
    </source>
</evidence>
<evidence type="ECO:0000313" key="1">
    <source>
        <dbReference type="EMBL" id="NOJ40471.1"/>
    </source>
</evidence>
<accession>A0A7Y4LVS2</accession>
<gene>
    <name evidence="1" type="ORF">HCN58_12845</name>
</gene>
<dbReference type="EMBL" id="JAAVLX010000004">
    <property type="protein sequence ID" value="NOJ40471.1"/>
    <property type="molecule type" value="Genomic_DNA"/>
</dbReference>
<protein>
    <submittedName>
        <fullName evidence="1">FMN-binding negative transcriptional regulator</fullName>
    </submittedName>
</protein>
<dbReference type="SUPFAM" id="SSF50475">
    <property type="entry name" value="FMN-binding split barrel"/>
    <property type="match status" value="1"/>
</dbReference>
<dbReference type="Proteomes" id="UP000544122">
    <property type="component" value="Unassembled WGS sequence"/>
</dbReference>
<sequence>MYTPPPFKSDRAASLAFAEARGFGLACAWDGNKPVASSLPFYLTSANDGTPRAAFHVARQNPLVKLADDTSPWLLAVNGVDAYVSPDWYVSPDQVPTWLYQAVHLTGPVRTMSDDELAAQIETLSAKFEDRLLPKKPWLSSKMTAGRLQAMKKAIVGLEMTVEEVEGSFKLNQHKSEADYTALAEALAAQEGADAREIAALMRAARPLAFAAVTVQHKQTTTPEERNA</sequence>
<dbReference type="Gene3D" id="2.30.110.10">
    <property type="entry name" value="Electron Transport, Fmn-binding Protein, Chain A"/>
    <property type="match status" value="1"/>
</dbReference>
<dbReference type="PANTHER" id="PTHR35802:SF1">
    <property type="entry name" value="PROTEASE SYNTHASE AND SPORULATION PROTEIN PAI 2"/>
    <property type="match status" value="1"/>
</dbReference>
<dbReference type="RefSeq" id="WP_171579740.1">
    <property type="nucleotide sequence ID" value="NZ_JAAVLX010000004.1"/>
</dbReference>